<dbReference type="InterPro" id="IPR003594">
    <property type="entry name" value="HATPase_dom"/>
</dbReference>
<comment type="catalytic activity">
    <reaction evidence="1">
        <text>ATP + protein L-histidine = ADP + protein N-phospho-L-histidine.</text>
        <dbReference type="EC" id="2.7.13.3"/>
    </reaction>
</comment>
<evidence type="ECO:0000256" key="4">
    <source>
        <dbReference type="ARBA" id="ARBA00022475"/>
    </source>
</evidence>
<dbReference type="KEGG" id="blr:BRLA_c002990"/>
<evidence type="ECO:0000256" key="3">
    <source>
        <dbReference type="ARBA" id="ARBA00012438"/>
    </source>
</evidence>
<evidence type="ECO:0000256" key="8">
    <source>
        <dbReference type="ARBA" id="ARBA00022777"/>
    </source>
</evidence>
<proteinExistence type="predicted"/>
<keyword evidence="13" id="KW-1133">Transmembrane helix</keyword>
<dbReference type="PANTHER" id="PTHR45453:SF1">
    <property type="entry name" value="PHOSPHATE REGULON SENSOR PROTEIN PHOR"/>
    <property type="match status" value="1"/>
</dbReference>
<dbReference type="InterPro" id="IPR036890">
    <property type="entry name" value="HATPase_C_sf"/>
</dbReference>
<dbReference type="InterPro" id="IPR004358">
    <property type="entry name" value="Sig_transdc_His_kin-like_C"/>
</dbReference>
<dbReference type="CDD" id="cd00075">
    <property type="entry name" value="HATPase"/>
    <property type="match status" value="1"/>
</dbReference>
<keyword evidence="11 13" id="KW-0472">Membrane</keyword>
<dbReference type="HOGENOM" id="CLU_000445_89_6_9"/>
<feature type="transmembrane region" description="Helical" evidence="13">
    <location>
        <begin position="12"/>
        <end position="35"/>
    </location>
</feature>
<evidence type="ECO:0000256" key="1">
    <source>
        <dbReference type="ARBA" id="ARBA00000085"/>
    </source>
</evidence>
<dbReference type="GO" id="GO:0016036">
    <property type="term" value="P:cellular response to phosphate starvation"/>
    <property type="evidence" value="ECO:0007669"/>
    <property type="project" value="TreeGrafter"/>
</dbReference>
<evidence type="ECO:0000259" key="15">
    <source>
        <dbReference type="PROSITE" id="PS50885"/>
    </source>
</evidence>
<keyword evidence="10" id="KW-0902">Two-component regulatory system</keyword>
<keyword evidence="4" id="KW-1003">Cell membrane</keyword>
<dbReference type="CDD" id="cd06225">
    <property type="entry name" value="HAMP"/>
    <property type="match status" value="1"/>
</dbReference>
<dbReference type="SUPFAM" id="SSF158472">
    <property type="entry name" value="HAMP domain-like"/>
    <property type="match status" value="1"/>
</dbReference>
<dbReference type="Gene3D" id="1.10.287.130">
    <property type="match status" value="1"/>
</dbReference>
<keyword evidence="5" id="KW-0597">Phosphoprotein</keyword>
<dbReference type="EC" id="2.7.13.3" evidence="3"/>
<evidence type="ECO:0000256" key="2">
    <source>
        <dbReference type="ARBA" id="ARBA00004651"/>
    </source>
</evidence>
<dbReference type="SUPFAM" id="SSF55874">
    <property type="entry name" value="ATPase domain of HSP90 chaperone/DNA topoisomerase II/histidine kinase"/>
    <property type="match status" value="1"/>
</dbReference>
<accession>A0A075QYK5</accession>
<evidence type="ECO:0000256" key="6">
    <source>
        <dbReference type="ARBA" id="ARBA00022679"/>
    </source>
</evidence>
<dbReference type="Gene3D" id="3.30.565.10">
    <property type="entry name" value="Histidine kinase-like ATPase, C-terminal domain"/>
    <property type="match status" value="1"/>
</dbReference>
<evidence type="ECO:0000313" key="16">
    <source>
        <dbReference type="EMBL" id="AIG24694.1"/>
    </source>
</evidence>
<dbReference type="GO" id="GO:0004721">
    <property type="term" value="F:phosphoprotein phosphatase activity"/>
    <property type="evidence" value="ECO:0007669"/>
    <property type="project" value="TreeGrafter"/>
</dbReference>
<dbReference type="GO" id="GO:0005524">
    <property type="term" value="F:ATP binding"/>
    <property type="evidence" value="ECO:0007669"/>
    <property type="project" value="UniProtKB-KW"/>
</dbReference>
<dbReference type="GO" id="GO:0000155">
    <property type="term" value="F:phosphorelay sensor kinase activity"/>
    <property type="evidence" value="ECO:0007669"/>
    <property type="project" value="InterPro"/>
</dbReference>
<dbReference type="SMART" id="SM00388">
    <property type="entry name" value="HisKA"/>
    <property type="match status" value="1"/>
</dbReference>
<evidence type="ECO:0000256" key="10">
    <source>
        <dbReference type="ARBA" id="ARBA00023012"/>
    </source>
</evidence>
<dbReference type="PROSITE" id="PS50109">
    <property type="entry name" value="HIS_KIN"/>
    <property type="match status" value="1"/>
</dbReference>
<feature type="coiled-coil region" evidence="12">
    <location>
        <begin position="217"/>
        <end position="244"/>
    </location>
</feature>
<feature type="domain" description="HAMP" evidence="15">
    <location>
        <begin position="183"/>
        <end position="236"/>
    </location>
</feature>
<dbReference type="SMART" id="SM00387">
    <property type="entry name" value="HATPase_c"/>
    <property type="match status" value="1"/>
</dbReference>
<dbReference type="SMART" id="SM00304">
    <property type="entry name" value="HAMP"/>
    <property type="match status" value="1"/>
</dbReference>
<dbReference type="InterPro" id="IPR050351">
    <property type="entry name" value="BphY/WalK/GraS-like"/>
</dbReference>
<evidence type="ECO:0000259" key="14">
    <source>
        <dbReference type="PROSITE" id="PS50109"/>
    </source>
</evidence>
<dbReference type="Pfam" id="PF00512">
    <property type="entry name" value="HisKA"/>
    <property type="match status" value="1"/>
</dbReference>
<feature type="transmembrane region" description="Helical" evidence="13">
    <location>
        <begin position="155"/>
        <end position="177"/>
    </location>
</feature>
<dbReference type="InterPro" id="IPR005467">
    <property type="entry name" value="His_kinase_dom"/>
</dbReference>
<evidence type="ECO:0000256" key="7">
    <source>
        <dbReference type="ARBA" id="ARBA00022741"/>
    </source>
</evidence>
<dbReference type="CDD" id="cd00082">
    <property type="entry name" value="HisKA"/>
    <property type="match status" value="1"/>
</dbReference>
<keyword evidence="8 16" id="KW-0418">Kinase</keyword>
<dbReference type="Pfam" id="PF00672">
    <property type="entry name" value="HAMP"/>
    <property type="match status" value="1"/>
</dbReference>
<keyword evidence="17" id="KW-1185">Reference proteome</keyword>
<gene>
    <name evidence="16" type="primary">baeS_1</name>
    <name evidence="16" type="ORF">BRLA_c002990</name>
</gene>
<dbReference type="FunFam" id="3.30.565.10:FF:000006">
    <property type="entry name" value="Sensor histidine kinase WalK"/>
    <property type="match status" value="1"/>
</dbReference>
<reference evidence="16 17" key="1">
    <citation type="journal article" date="2011" name="J. Bacteriol.">
        <title>Genome sequence of Brevibacillus laterosporus LMG 15441, a pathogen of invertebrates.</title>
        <authorList>
            <person name="Djukic M."/>
            <person name="Poehlein A."/>
            <person name="Thurmer A."/>
            <person name="Daniel R."/>
        </authorList>
    </citation>
    <scope>NUCLEOTIDE SEQUENCE [LARGE SCALE GENOMIC DNA]</scope>
    <source>
        <strain evidence="16 17">LMG 15441</strain>
    </source>
</reference>
<dbReference type="Gene3D" id="6.10.340.10">
    <property type="match status" value="1"/>
</dbReference>
<keyword evidence="7" id="KW-0547">Nucleotide-binding</keyword>
<feature type="domain" description="Histidine kinase" evidence="14">
    <location>
        <begin position="244"/>
        <end position="456"/>
    </location>
</feature>
<dbReference type="STRING" id="1042163.BRLA_c002990"/>
<dbReference type="InterPro" id="IPR003660">
    <property type="entry name" value="HAMP_dom"/>
</dbReference>
<dbReference type="Proteomes" id="UP000005850">
    <property type="component" value="Chromosome"/>
</dbReference>
<evidence type="ECO:0000256" key="12">
    <source>
        <dbReference type="SAM" id="Coils"/>
    </source>
</evidence>
<dbReference type="RefSeq" id="WP_003333669.1">
    <property type="nucleotide sequence ID" value="NZ_CP007806.1"/>
</dbReference>
<comment type="subcellular location">
    <subcellularLocation>
        <location evidence="2">Cell membrane</location>
        <topology evidence="2">Multi-pass membrane protein</topology>
    </subcellularLocation>
</comment>
<keyword evidence="13" id="KW-0812">Transmembrane</keyword>
<keyword evidence="9" id="KW-0067">ATP-binding</keyword>
<name>A0A075QYK5_BRELA</name>
<dbReference type="GO" id="GO:0005886">
    <property type="term" value="C:plasma membrane"/>
    <property type="evidence" value="ECO:0007669"/>
    <property type="project" value="UniProtKB-SubCell"/>
</dbReference>
<dbReference type="PANTHER" id="PTHR45453">
    <property type="entry name" value="PHOSPHATE REGULON SENSOR PROTEIN PHOR"/>
    <property type="match status" value="1"/>
</dbReference>
<keyword evidence="12" id="KW-0175">Coiled coil</keyword>
<organism evidence="16 17">
    <name type="scientific">Brevibacillus laterosporus LMG 15441</name>
    <dbReference type="NCBI Taxonomy" id="1042163"/>
    <lineage>
        <taxon>Bacteria</taxon>
        <taxon>Bacillati</taxon>
        <taxon>Bacillota</taxon>
        <taxon>Bacilli</taxon>
        <taxon>Bacillales</taxon>
        <taxon>Paenibacillaceae</taxon>
        <taxon>Brevibacillus</taxon>
    </lineage>
</organism>
<dbReference type="InterPro" id="IPR036097">
    <property type="entry name" value="HisK_dim/P_sf"/>
</dbReference>
<dbReference type="InterPro" id="IPR003661">
    <property type="entry name" value="HisK_dim/P_dom"/>
</dbReference>
<dbReference type="AlphaFoldDB" id="A0A075QYK5"/>
<evidence type="ECO:0000256" key="11">
    <source>
        <dbReference type="ARBA" id="ARBA00023136"/>
    </source>
</evidence>
<dbReference type="eggNOG" id="COG5002">
    <property type="taxonomic scope" value="Bacteria"/>
</dbReference>
<evidence type="ECO:0000313" key="17">
    <source>
        <dbReference type="Proteomes" id="UP000005850"/>
    </source>
</evidence>
<evidence type="ECO:0000256" key="13">
    <source>
        <dbReference type="SAM" id="Phobius"/>
    </source>
</evidence>
<evidence type="ECO:0000256" key="9">
    <source>
        <dbReference type="ARBA" id="ARBA00022840"/>
    </source>
</evidence>
<evidence type="ECO:0000256" key="5">
    <source>
        <dbReference type="ARBA" id="ARBA00022553"/>
    </source>
</evidence>
<dbReference type="EMBL" id="CP007806">
    <property type="protein sequence ID" value="AIG24694.1"/>
    <property type="molecule type" value="Genomic_DNA"/>
</dbReference>
<dbReference type="PROSITE" id="PS50885">
    <property type="entry name" value="HAMP"/>
    <property type="match status" value="1"/>
</dbReference>
<dbReference type="SUPFAM" id="SSF47384">
    <property type="entry name" value="Homodimeric domain of signal transducing histidine kinase"/>
    <property type="match status" value="1"/>
</dbReference>
<keyword evidence="6 16" id="KW-0808">Transferase</keyword>
<dbReference type="Pfam" id="PF02518">
    <property type="entry name" value="HATPase_c"/>
    <property type="match status" value="1"/>
</dbReference>
<sequence>MKHKGMKRQLFLSHLGVALVSLLVIIIIVNISVSITFGKYVENQLQAEADAILQDLTESYVKANEWSRQTLMGVGHRAMQRDMTVILLDAEGNVIWDSTKMGMHMERQGTKHSCAVDDKLPHSTYSTPIIIGDQQVGMLHVGLPDGQFQEQEREFITRFNGMVGGALLIVIVGVYYYSVRISRGISHPLLHMKEKANRMRTGDLTARVETDTLHGEIQELGQAVNHLAESLQKQERLRKNLTADIAHELRTPLATIQSYMEAFEDGIWEPTSEKLQICQEQTSQLVLLIKDLEKLTEAENPMLRLQKEQVNLPAIIAEAQKSIAELWDKKRIRYVPPFTDNIFVHADYRRLLQVFTNLLSNAYKYTPEDGEVSVSIEVQQSNIVINVADTGVGIREEELPYVFERFYRGEKSRSRKSGGAGIGLAIVKAIIEAHDGEVRVESKVGKGTTFLVHLPM</sequence>
<dbReference type="PRINTS" id="PR00344">
    <property type="entry name" value="BCTRLSENSOR"/>
</dbReference>
<protein>
    <recommendedName>
        <fullName evidence="3">histidine kinase</fullName>
        <ecNumber evidence="3">2.7.13.3</ecNumber>
    </recommendedName>
</protein>